<feature type="transmembrane region" description="Helical" evidence="2">
    <location>
        <begin position="51"/>
        <end position="75"/>
    </location>
</feature>
<evidence type="ECO:0000256" key="1">
    <source>
        <dbReference type="SAM" id="MobiDB-lite"/>
    </source>
</evidence>
<sequence length="1119" mass="117464">MRTLLRFAPVLLMFLPASAHALTMEYLTYNAFDETAAAFKRLGLIMSDPGFIVLAGCFVAVSGIGATLMFGTNAIGRGGQGAHPMSMFAPFLIGTVVFWGAVVPKGTLQIYDPVRNKTEAVPDIPALIVLLAGGLSTVEKGMTTMVDTASANPYKDDVGGISYSLIFGAVKASTPLYNLDRSMAQYFKDCGMTAIGSGYNGASMQEVVKGVAGSDLYAAFSKWNHPAWGTVWFQEGNDAGVTGSCADSWAYLDSKLNGEITTVMNPMKRAACESAGFNWSDGAQVAACDTILQDAAAKFDSPTATSEVLLRAIMMGKSITLALNDPDFNVGINTLVNRQMMSEAFGASAAMNQWIPRLRGIMIAVAVGVTPICLLFVATPLVTRALAVVVGLYIWLALWGICDVIAVQMQQDAAFDAFTEVKRHFLGYEAIMNAPEGAVAALGVFGKARTMAMVLATVLCGGLFKLSSSYAFTSMGQQWQGDFNQGGEAAGKQRLQVEQQAALQDQLVNAPGSMGRVQQFGYDTAVGGANYGAQQQFAQYDYLAGVTGGVTGDLAYRAGELSGGQALGNVRGGEEYAGRMGMPLGAAASVVAQASAVGSAGSTMGARTRAEQNVPGGYFEATSFESQSRIAGIEVQRGFAGEFEDKGQADGIGAIARQNQASFGGVLDATNGRPEVARDMYGAGTSEQIGRLDTYRDQFGFDPRQVGAAQGVDAAVSTGATEATLRNRGIEAMTAGAQYGKEQSAVIGTTAQQLGGGSISPVADVTGRNQLAGDFGRATAQQKMADFLFGDSTADLAQLHERGASVFSGTLSGDAARRVVDWSEQNGRIPPDQAAALRAKADKGFSVAVGFGESGQVASFNFDGRYSGQVGATHDDTVGMNYGRGDTTTLGDSTAVRQGMSMRGESGIQTLQEFVRRNEGHSGLDQTDSLALANAYAQRLAAEGQTGSASQSDQRNTVTTAGFGANGNAGETPGAKGGGATGALMGALGLNVGVTGTNTTAHGWSAEENYVLTEFSGSMGSGYQQARDAVYERYGTPDTWDSSTRDLAEREIAERWHGSNEVVYQDLKSKMTSETADDAARAKGESEWSDFMASDNKLDRLADKGREVYDAVKDKFSSW</sequence>
<feature type="compositionally biased region" description="Polar residues" evidence="1">
    <location>
        <begin position="945"/>
        <end position="955"/>
    </location>
</feature>
<feature type="transmembrane region" description="Helical" evidence="2">
    <location>
        <begin position="361"/>
        <end position="379"/>
    </location>
</feature>
<keyword evidence="2" id="KW-0812">Transmembrane</keyword>
<feature type="domain" description="TraG N-terminal Proteobacteria" evidence="4">
    <location>
        <begin position="25"/>
        <end position="482"/>
    </location>
</feature>
<organism evidence="5 6">
    <name type="scientific">Sinimarinibacterium thermocellulolyticum</name>
    <dbReference type="NCBI Taxonomy" id="3170016"/>
    <lineage>
        <taxon>Bacteria</taxon>
        <taxon>Pseudomonadati</taxon>
        <taxon>Pseudomonadota</taxon>
        <taxon>Gammaproteobacteria</taxon>
        <taxon>Nevskiales</taxon>
        <taxon>Nevskiaceae</taxon>
        <taxon>Sinimarinibacterium</taxon>
    </lineage>
</organism>
<evidence type="ECO:0000259" key="4">
    <source>
        <dbReference type="Pfam" id="PF07916"/>
    </source>
</evidence>
<feature type="chain" id="PRO_5046789251" evidence="3">
    <location>
        <begin position="22"/>
        <end position="1119"/>
    </location>
</feature>
<feature type="transmembrane region" description="Helical" evidence="2">
    <location>
        <begin position="385"/>
        <end position="406"/>
    </location>
</feature>
<protein>
    <submittedName>
        <fullName evidence="5">Conjugal transfer protein TraG N-terminal domain-containing protein</fullName>
    </submittedName>
</protein>
<keyword evidence="2" id="KW-0472">Membrane</keyword>
<dbReference type="InterPro" id="IPR012931">
    <property type="entry name" value="TraG_N_Proteobacteria"/>
</dbReference>
<evidence type="ECO:0000313" key="6">
    <source>
        <dbReference type="Proteomes" id="UP001465331"/>
    </source>
</evidence>
<dbReference type="RefSeq" id="WP_352888513.1">
    <property type="nucleotide sequence ID" value="NZ_JBEPIJ010000006.1"/>
</dbReference>
<dbReference type="Proteomes" id="UP001465331">
    <property type="component" value="Unassembled WGS sequence"/>
</dbReference>
<comment type="caution">
    <text evidence="5">The sequence shown here is derived from an EMBL/GenBank/DDBJ whole genome shotgun (WGS) entry which is preliminary data.</text>
</comment>
<name>A0ABV2A8Z0_9GAMM</name>
<gene>
    <name evidence="5" type="ORF">ABSH63_06730</name>
</gene>
<evidence type="ECO:0000256" key="3">
    <source>
        <dbReference type="SAM" id="SignalP"/>
    </source>
</evidence>
<feature type="transmembrane region" description="Helical" evidence="2">
    <location>
        <begin position="87"/>
        <end position="108"/>
    </location>
</feature>
<feature type="compositionally biased region" description="Low complexity" evidence="1">
    <location>
        <begin position="956"/>
        <end position="974"/>
    </location>
</feature>
<feature type="region of interest" description="Disordered" evidence="1">
    <location>
        <begin position="943"/>
        <end position="977"/>
    </location>
</feature>
<feature type="transmembrane region" description="Helical" evidence="2">
    <location>
        <begin position="452"/>
        <end position="472"/>
    </location>
</feature>
<accession>A0ABV2A8Z0</accession>
<keyword evidence="3" id="KW-0732">Signal</keyword>
<evidence type="ECO:0000313" key="5">
    <source>
        <dbReference type="EMBL" id="MES0873696.1"/>
    </source>
</evidence>
<proteinExistence type="predicted"/>
<dbReference type="EMBL" id="JBEPIJ010000006">
    <property type="protein sequence ID" value="MES0873696.1"/>
    <property type="molecule type" value="Genomic_DNA"/>
</dbReference>
<evidence type="ECO:0000256" key="2">
    <source>
        <dbReference type="SAM" id="Phobius"/>
    </source>
</evidence>
<dbReference type="Pfam" id="PF07916">
    <property type="entry name" value="TraG_N"/>
    <property type="match status" value="1"/>
</dbReference>
<feature type="signal peptide" evidence="3">
    <location>
        <begin position="1"/>
        <end position="21"/>
    </location>
</feature>
<keyword evidence="6" id="KW-1185">Reference proteome</keyword>
<keyword evidence="2" id="KW-1133">Transmembrane helix</keyword>
<reference evidence="5 6" key="1">
    <citation type="submission" date="2024-06" db="EMBL/GenBank/DDBJ databases">
        <authorList>
            <person name="Li Z."/>
            <person name="Jiang Y."/>
        </authorList>
    </citation>
    <scope>NUCLEOTIDE SEQUENCE [LARGE SCALE GENOMIC DNA]</scope>
    <source>
        <strain evidence="5 6">HSW-8</strain>
    </source>
</reference>